<comment type="caution">
    <text evidence="1">The sequence shown here is derived from an EMBL/GenBank/DDBJ whole genome shotgun (WGS) entry which is preliminary data.</text>
</comment>
<dbReference type="Proteomes" id="UP001595632">
    <property type="component" value="Unassembled WGS sequence"/>
</dbReference>
<reference evidence="2" key="1">
    <citation type="journal article" date="2019" name="Int. J. Syst. Evol. Microbiol.">
        <title>The Global Catalogue of Microorganisms (GCM) 10K type strain sequencing project: providing services to taxonomists for standard genome sequencing and annotation.</title>
        <authorList>
            <consortium name="The Broad Institute Genomics Platform"/>
            <consortium name="The Broad Institute Genome Sequencing Center for Infectious Disease"/>
            <person name="Wu L."/>
            <person name="Ma J."/>
        </authorList>
    </citation>
    <scope>NUCLEOTIDE SEQUENCE [LARGE SCALE GENOMIC DNA]</scope>
    <source>
        <strain evidence="2">KCTC 52366</strain>
    </source>
</reference>
<accession>A0ABV7GKT7</accession>
<protein>
    <submittedName>
        <fullName evidence="1">Phosphonate C-P lyase system protein PhnH</fullName>
    </submittedName>
</protein>
<evidence type="ECO:0000313" key="2">
    <source>
        <dbReference type="Proteomes" id="UP001595632"/>
    </source>
</evidence>
<dbReference type="Gene3D" id="3.40.50.11310">
    <property type="entry name" value="Bacterial phosphonate metabolism protein PhnH"/>
    <property type="match status" value="1"/>
</dbReference>
<evidence type="ECO:0000313" key="1">
    <source>
        <dbReference type="EMBL" id="MFC3142199.1"/>
    </source>
</evidence>
<organism evidence="1 2">
    <name type="scientific">Psychromarinibacter halotolerans</name>
    <dbReference type="NCBI Taxonomy" id="1775175"/>
    <lineage>
        <taxon>Bacteria</taxon>
        <taxon>Pseudomonadati</taxon>
        <taxon>Pseudomonadota</taxon>
        <taxon>Alphaproteobacteria</taxon>
        <taxon>Rhodobacterales</taxon>
        <taxon>Paracoccaceae</taxon>
        <taxon>Psychromarinibacter</taxon>
    </lineage>
</organism>
<dbReference type="PIRSF" id="PIRSF020680">
    <property type="entry name" value="PhnH"/>
    <property type="match status" value="1"/>
</dbReference>
<proteinExistence type="predicted"/>
<sequence length="188" mass="19517">MNAATAHLEGGFADPAPQAATAFRAIMSAMARPGRIETITGATPPAPLSPAAGAVLLTLCDADTPVHLAGDADCAAVRDWIRFHLGAPLTGPEEAMFAVGRWDALPKGAFAIGTSEYPDRSATLIVETDQLSPDGATLRGPGIRDTAMLSLPETDAFRANRALFPLGLDFVFTCGDLLAALPRSTEVC</sequence>
<name>A0ABV7GKT7_9RHOB</name>
<keyword evidence="1" id="KW-0456">Lyase</keyword>
<dbReference type="NCBIfam" id="TIGR03292">
    <property type="entry name" value="PhnH_redo"/>
    <property type="match status" value="1"/>
</dbReference>
<dbReference type="InterPro" id="IPR008772">
    <property type="entry name" value="Phosphonate_metab_PhnH"/>
</dbReference>
<dbReference type="EMBL" id="JBHRTB010000010">
    <property type="protein sequence ID" value="MFC3142199.1"/>
    <property type="molecule type" value="Genomic_DNA"/>
</dbReference>
<dbReference type="GO" id="GO:0016829">
    <property type="term" value="F:lyase activity"/>
    <property type="evidence" value="ECO:0007669"/>
    <property type="project" value="UniProtKB-KW"/>
</dbReference>
<dbReference type="SUPFAM" id="SSF159709">
    <property type="entry name" value="PhnH-like"/>
    <property type="match status" value="1"/>
</dbReference>
<dbReference type="Pfam" id="PF05845">
    <property type="entry name" value="PhnH"/>
    <property type="match status" value="1"/>
</dbReference>
<dbReference type="RefSeq" id="WP_275634140.1">
    <property type="nucleotide sequence ID" value="NZ_JARGYD010000007.1"/>
</dbReference>
<gene>
    <name evidence="1" type="primary">phnH</name>
    <name evidence="1" type="ORF">ACFOGP_05735</name>
</gene>
<keyword evidence="2" id="KW-1185">Reference proteome</keyword>
<dbReference type="InterPro" id="IPR038058">
    <property type="entry name" value="PhnH-like_sp"/>
</dbReference>